<sequence length="137" mass="14270">MRKLLTNKRNGFRVLLSLATAAIVAGAYAGPAAAAAATADTDTAATSSGTCEFLNALCLFEGTSYTGARFTVSALDPAVGACVDLVDHGWGERAHSWINTNSRAALLYVNDDCTGRPMLLSGSNPAFTFPAKSVFVY</sequence>
<accession>A0ABU7SAV1</accession>
<protein>
    <submittedName>
        <fullName evidence="2">Peptidase inhibitor family I36 protein</fullName>
    </submittedName>
</protein>
<keyword evidence="1" id="KW-0732">Signal</keyword>
<evidence type="ECO:0000313" key="3">
    <source>
        <dbReference type="Proteomes" id="UP001339911"/>
    </source>
</evidence>
<evidence type="ECO:0000313" key="2">
    <source>
        <dbReference type="EMBL" id="MEE6307072.1"/>
    </source>
</evidence>
<dbReference type="Pfam" id="PF03995">
    <property type="entry name" value="Inhibitor_I36"/>
    <property type="match status" value="1"/>
</dbReference>
<reference evidence="2 3" key="1">
    <citation type="submission" date="2024-01" db="EMBL/GenBank/DDBJ databases">
        <title>Genome insights into Plantactinospora veratri sp. nov.</title>
        <authorList>
            <person name="Wang L."/>
        </authorList>
    </citation>
    <scope>NUCLEOTIDE SEQUENCE [LARGE SCALE GENOMIC DNA]</scope>
    <source>
        <strain evidence="2 3">NEAU-FHS4</strain>
    </source>
</reference>
<dbReference type="RefSeq" id="WP_331207403.1">
    <property type="nucleotide sequence ID" value="NZ_JAZGQL010000006.1"/>
</dbReference>
<keyword evidence="3" id="KW-1185">Reference proteome</keyword>
<comment type="caution">
    <text evidence="2">The sequence shown here is derived from an EMBL/GenBank/DDBJ whole genome shotgun (WGS) entry which is preliminary data.</text>
</comment>
<organism evidence="2 3">
    <name type="scientific">Plantactinospora veratri</name>
    <dbReference type="NCBI Taxonomy" id="1436122"/>
    <lineage>
        <taxon>Bacteria</taxon>
        <taxon>Bacillati</taxon>
        <taxon>Actinomycetota</taxon>
        <taxon>Actinomycetes</taxon>
        <taxon>Micromonosporales</taxon>
        <taxon>Micromonosporaceae</taxon>
        <taxon>Plantactinospora</taxon>
    </lineage>
</organism>
<dbReference type="Proteomes" id="UP001339911">
    <property type="component" value="Unassembled WGS sequence"/>
</dbReference>
<feature type="chain" id="PRO_5046945534" evidence="1">
    <location>
        <begin position="30"/>
        <end position="137"/>
    </location>
</feature>
<dbReference type="EMBL" id="JAZGQL010000006">
    <property type="protein sequence ID" value="MEE6307072.1"/>
    <property type="molecule type" value="Genomic_DNA"/>
</dbReference>
<gene>
    <name evidence="2" type="ORF">V1634_09575</name>
</gene>
<name>A0ABU7SAV1_9ACTN</name>
<feature type="signal peptide" evidence="1">
    <location>
        <begin position="1"/>
        <end position="29"/>
    </location>
</feature>
<proteinExistence type="predicted"/>
<evidence type="ECO:0000256" key="1">
    <source>
        <dbReference type="SAM" id="SignalP"/>
    </source>
</evidence>